<gene>
    <name evidence="1" type="ORF">AB835_12715</name>
</gene>
<proteinExistence type="predicted"/>
<dbReference type="EMBL" id="MDLC01000056">
    <property type="protein sequence ID" value="ODS22719.1"/>
    <property type="molecule type" value="Genomic_DNA"/>
</dbReference>
<reference evidence="1 2" key="1">
    <citation type="journal article" date="2016" name="Appl. Environ. Microbiol.">
        <title>Lack of Overt Genome Reduction in the Bryostatin-Producing Bryozoan Symbiont "Candidatus Endobugula sertula".</title>
        <authorList>
            <person name="Miller I.J."/>
            <person name="Vanee N."/>
            <person name="Fong S.S."/>
            <person name="Lim-Fong G.E."/>
            <person name="Kwan J.C."/>
        </authorList>
    </citation>
    <scope>NUCLEOTIDE SEQUENCE [LARGE SCALE GENOMIC DNA]</scope>
    <source>
        <strain evidence="1">AB1-4</strain>
    </source>
</reference>
<dbReference type="Proteomes" id="UP000242502">
    <property type="component" value="Unassembled WGS sequence"/>
</dbReference>
<organism evidence="1 2">
    <name type="scientific">Candidatus Endobugula sertula</name>
    <name type="common">Bugula neritina bacterial symbiont</name>
    <dbReference type="NCBI Taxonomy" id="62101"/>
    <lineage>
        <taxon>Bacteria</taxon>
        <taxon>Pseudomonadati</taxon>
        <taxon>Pseudomonadota</taxon>
        <taxon>Gammaproteobacteria</taxon>
        <taxon>Cellvibrionales</taxon>
        <taxon>Cellvibrionaceae</taxon>
        <taxon>Candidatus Endobugula</taxon>
    </lineage>
</organism>
<protein>
    <submittedName>
        <fullName evidence="1">Uncharacterized protein</fullName>
    </submittedName>
</protein>
<dbReference type="STRING" id="62101.AB835_12715"/>
<sequence length="75" mass="7900">MQRGCQINILGGTGSWKKVDAPAVDEVDAITYRDRTHSGAIDVVGSGGSMSPRGNAEFTAGISFNQPKSTFGNLR</sequence>
<name>A0A1D2QMB9_9GAMM</name>
<evidence type="ECO:0000313" key="1">
    <source>
        <dbReference type="EMBL" id="ODS22719.1"/>
    </source>
</evidence>
<accession>A0A1D2QMB9</accession>
<comment type="caution">
    <text evidence="1">The sequence shown here is derived from an EMBL/GenBank/DDBJ whole genome shotgun (WGS) entry which is preliminary data.</text>
</comment>
<evidence type="ECO:0000313" key="2">
    <source>
        <dbReference type="Proteomes" id="UP000242502"/>
    </source>
</evidence>
<dbReference type="AlphaFoldDB" id="A0A1D2QMB9"/>